<feature type="domain" description="FANCI solenoid 2" evidence="2">
    <location>
        <begin position="367"/>
        <end position="465"/>
    </location>
</feature>
<dbReference type="GO" id="GO:0006281">
    <property type="term" value="P:DNA repair"/>
    <property type="evidence" value="ECO:0007669"/>
    <property type="project" value="InterPro"/>
</dbReference>
<feature type="non-terminal residue" evidence="4">
    <location>
        <position position="466"/>
    </location>
</feature>
<feature type="domain" description="FANCI helical" evidence="3">
    <location>
        <begin position="277"/>
        <end position="357"/>
    </location>
</feature>
<dbReference type="Pfam" id="PF14675">
    <property type="entry name" value="FANCI_S1"/>
    <property type="match status" value="1"/>
</dbReference>
<dbReference type="InterPro" id="IPR026171">
    <property type="entry name" value="FANCI"/>
</dbReference>
<organism evidence="4 5">
    <name type="scientific">Blyttiomyces helicus</name>
    <dbReference type="NCBI Taxonomy" id="388810"/>
    <lineage>
        <taxon>Eukaryota</taxon>
        <taxon>Fungi</taxon>
        <taxon>Fungi incertae sedis</taxon>
        <taxon>Chytridiomycota</taxon>
        <taxon>Chytridiomycota incertae sedis</taxon>
        <taxon>Chytridiomycetes</taxon>
        <taxon>Chytridiomycetes incertae sedis</taxon>
        <taxon>Blyttiomyces</taxon>
    </lineage>
</organism>
<dbReference type="Pfam" id="PF14676">
    <property type="entry name" value="FANCI_S2"/>
    <property type="match status" value="1"/>
</dbReference>
<dbReference type="InterPro" id="IPR029308">
    <property type="entry name" value="FANCI_S1"/>
</dbReference>
<evidence type="ECO:0000313" key="4">
    <source>
        <dbReference type="EMBL" id="RKO89266.1"/>
    </source>
</evidence>
<gene>
    <name evidence="4" type="ORF">BDK51DRAFT_26052</name>
</gene>
<reference evidence="5" key="1">
    <citation type="journal article" date="2018" name="Nat. Microbiol.">
        <title>Leveraging single-cell genomics to expand the fungal tree of life.</title>
        <authorList>
            <person name="Ahrendt S.R."/>
            <person name="Quandt C.A."/>
            <person name="Ciobanu D."/>
            <person name="Clum A."/>
            <person name="Salamov A."/>
            <person name="Andreopoulos B."/>
            <person name="Cheng J.F."/>
            <person name="Woyke T."/>
            <person name="Pelin A."/>
            <person name="Henrissat B."/>
            <person name="Reynolds N.K."/>
            <person name="Benny G.L."/>
            <person name="Smith M.E."/>
            <person name="James T.Y."/>
            <person name="Grigoriev I.V."/>
        </authorList>
    </citation>
    <scope>NUCLEOTIDE SEQUENCE [LARGE SCALE GENOMIC DNA]</scope>
</reference>
<keyword evidence="5" id="KW-1185">Reference proteome</keyword>
<accession>A0A4P9WFQ5</accession>
<dbReference type="PANTHER" id="PTHR21818:SF0">
    <property type="entry name" value="FANCONI ANEMIA GROUP I PROTEIN"/>
    <property type="match status" value="1"/>
</dbReference>
<dbReference type="OrthoDB" id="195089at2759"/>
<dbReference type="Proteomes" id="UP000269721">
    <property type="component" value="Unassembled WGS sequence"/>
</dbReference>
<evidence type="ECO:0000259" key="3">
    <source>
        <dbReference type="Pfam" id="PF14679"/>
    </source>
</evidence>
<dbReference type="InterPro" id="IPR029310">
    <property type="entry name" value="FANCI_HD1"/>
</dbReference>
<dbReference type="AlphaFoldDB" id="A0A4P9WFQ5"/>
<evidence type="ECO:0000259" key="1">
    <source>
        <dbReference type="Pfam" id="PF14675"/>
    </source>
</evidence>
<feature type="domain" description="FANCI solenoid 1" evidence="1">
    <location>
        <begin position="75"/>
        <end position="272"/>
    </location>
</feature>
<dbReference type="GO" id="GO:0070182">
    <property type="term" value="F:DNA polymerase binding"/>
    <property type="evidence" value="ECO:0007669"/>
    <property type="project" value="TreeGrafter"/>
</dbReference>
<proteinExistence type="predicted"/>
<dbReference type="Pfam" id="PF14679">
    <property type="entry name" value="FANCI_HD1"/>
    <property type="match status" value="1"/>
</dbReference>
<sequence length="466" mass="51479">MQLREIFAARLRGRDVSDALSLLRSIFADLPPDSDKILIRKGGLLRCVMECHCSGRNPVHQRLATAPTIAGEGDDKVVSDIVSLLNSEVDKLAVEDVVEFTELLRTSVCDRKTVDLRLFDFLPKLLHMVAALDAVVVNDGTEHAETKPGPEWRDEVIGRICNCKWIDSTAIPIATAFMDIPLTESQLHLVVMKLLRKLADIDLKEAPRLVRELLLLSKKGAQLTVVNGISKFFTSRRGHSSEEGGSPNPLETDTQLAKIEGTIIVQICYAMKQDQTLGNEFLKHMKATKTRHLTTFNIALLLGMARTLRFEAPINEYLKSSILKCFKDAQRIPNATWLAAHDEFQPIDIAKRMHDILANAFQGWEHVIQSTVALALILLDAGGGGAFGRVAAPKAAADRTPSDMCCTLGGEMLLETFRTTDIVRATILREIFSRVLSRSPSATAALDLLENITATCPHLLLSHLHE</sequence>
<evidence type="ECO:0000313" key="5">
    <source>
        <dbReference type="Proteomes" id="UP000269721"/>
    </source>
</evidence>
<name>A0A4P9WFQ5_9FUNG</name>
<dbReference type="EMBL" id="KZ996194">
    <property type="protein sequence ID" value="RKO89266.1"/>
    <property type="molecule type" value="Genomic_DNA"/>
</dbReference>
<evidence type="ECO:0000259" key="2">
    <source>
        <dbReference type="Pfam" id="PF14676"/>
    </source>
</evidence>
<protein>
    <submittedName>
        <fullName evidence="4">FANCI solenoid 1-domain-containing protein</fullName>
    </submittedName>
</protein>
<dbReference type="InterPro" id="IPR029315">
    <property type="entry name" value="FANCI_S2"/>
</dbReference>
<dbReference type="PANTHER" id="PTHR21818">
    <property type="entry name" value="BC025462 PROTEIN"/>
    <property type="match status" value="1"/>
</dbReference>